<dbReference type="Pfam" id="PF18269">
    <property type="entry name" value="T3SS_ATPase_C"/>
    <property type="match status" value="1"/>
</dbReference>
<evidence type="ECO:0000256" key="4">
    <source>
        <dbReference type="ARBA" id="ARBA00022741"/>
    </source>
</evidence>
<keyword evidence="3" id="KW-0963">Cytoplasm</keyword>
<dbReference type="GO" id="GO:0030254">
    <property type="term" value="P:protein secretion by the type III secretion system"/>
    <property type="evidence" value="ECO:0007669"/>
    <property type="project" value="InterPro"/>
</dbReference>
<dbReference type="GO" id="GO:0030257">
    <property type="term" value="C:type III protein secretion system complex"/>
    <property type="evidence" value="ECO:0007669"/>
    <property type="project" value="InterPro"/>
</dbReference>
<dbReference type="EMBL" id="QOVW01000071">
    <property type="protein sequence ID" value="RDB35937.1"/>
    <property type="molecule type" value="Genomic_DNA"/>
</dbReference>
<dbReference type="GO" id="GO:0005524">
    <property type="term" value="F:ATP binding"/>
    <property type="evidence" value="ECO:0007669"/>
    <property type="project" value="UniProtKB-KW"/>
</dbReference>
<protein>
    <submittedName>
        <fullName evidence="9">FliI/YscN family ATPase</fullName>
    </submittedName>
</protein>
<dbReference type="InterPro" id="IPR040627">
    <property type="entry name" value="T3SS_ATPase_C"/>
</dbReference>
<dbReference type="PANTHER" id="PTHR15184">
    <property type="entry name" value="ATP SYNTHASE"/>
    <property type="match status" value="1"/>
</dbReference>
<keyword evidence="7" id="KW-1278">Translocase</keyword>
<dbReference type="SUPFAM" id="SSF52540">
    <property type="entry name" value="P-loop containing nucleoside triphosphate hydrolases"/>
    <property type="match status" value="1"/>
</dbReference>
<evidence type="ECO:0000256" key="3">
    <source>
        <dbReference type="ARBA" id="ARBA00022490"/>
    </source>
</evidence>
<dbReference type="InterPro" id="IPR027417">
    <property type="entry name" value="P-loop_NTPase"/>
</dbReference>
<name>A0A369KSY8_9BACT</name>
<dbReference type="SMART" id="SM00382">
    <property type="entry name" value="AAA"/>
    <property type="match status" value="1"/>
</dbReference>
<keyword evidence="2" id="KW-0813">Transport</keyword>
<evidence type="ECO:0000256" key="5">
    <source>
        <dbReference type="ARBA" id="ARBA00022840"/>
    </source>
</evidence>
<dbReference type="Gene3D" id="3.40.50.12240">
    <property type="match status" value="1"/>
</dbReference>
<evidence type="ECO:0000259" key="8">
    <source>
        <dbReference type="SMART" id="SM00382"/>
    </source>
</evidence>
<dbReference type="InterPro" id="IPR005714">
    <property type="entry name" value="ATPase_T3SS_FliI/YscN"/>
</dbReference>
<dbReference type="PANTHER" id="PTHR15184:SF9">
    <property type="entry name" value="SPI-1 TYPE 3 SECRETION SYSTEM ATPASE"/>
    <property type="match status" value="1"/>
</dbReference>
<evidence type="ECO:0000256" key="2">
    <source>
        <dbReference type="ARBA" id="ARBA00022448"/>
    </source>
</evidence>
<evidence type="ECO:0000313" key="9">
    <source>
        <dbReference type="EMBL" id="RDB35937.1"/>
    </source>
</evidence>
<keyword evidence="10" id="KW-1185">Reference proteome</keyword>
<dbReference type="NCBIfam" id="TIGR01026">
    <property type="entry name" value="fliI_yscN"/>
    <property type="match status" value="1"/>
</dbReference>
<evidence type="ECO:0000256" key="1">
    <source>
        <dbReference type="ARBA" id="ARBA00004496"/>
    </source>
</evidence>
<dbReference type="CDD" id="cd01136">
    <property type="entry name" value="ATPase_flagellum-secretory_path_III"/>
    <property type="match status" value="1"/>
</dbReference>
<proteinExistence type="predicted"/>
<dbReference type="GO" id="GO:0016887">
    <property type="term" value="F:ATP hydrolysis activity"/>
    <property type="evidence" value="ECO:0007669"/>
    <property type="project" value="InterPro"/>
</dbReference>
<evidence type="ECO:0000256" key="7">
    <source>
        <dbReference type="ARBA" id="ARBA00022967"/>
    </source>
</evidence>
<keyword evidence="4" id="KW-0547">Nucleotide-binding</keyword>
<gene>
    <name evidence="9" type="ORF">DCC88_07765</name>
</gene>
<keyword evidence="6" id="KW-0653">Protein transport</keyword>
<evidence type="ECO:0000256" key="6">
    <source>
        <dbReference type="ARBA" id="ARBA00022927"/>
    </source>
</evidence>
<comment type="subcellular location">
    <subcellularLocation>
        <location evidence="1">Cytoplasm</location>
    </subcellularLocation>
</comment>
<dbReference type="Proteomes" id="UP000253934">
    <property type="component" value="Unassembled WGS sequence"/>
</dbReference>
<dbReference type="InterPro" id="IPR003593">
    <property type="entry name" value="AAA+_ATPase"/>
</dbReference>
<dbReference type="InterPro" id="IPR000194">
    <property type="entry name" value="ATPase_F1/V1/A1_a/bsu_nucl-bd"/>
</dbReference>
<evidence type="ECO:0000313" key="10">
    <source>
        <dbReference type="Proteomes" id="UP000253934"/>
    </source>
</evidence>
<organism evidence="9 10">
    <name type="scientific">Spirobacillus cienkowskii</name>
    <dbReference type="NCBI Taxonomy" id="495820"/>
    <lineage>
        <taxon>Bacteria</taxon>
        <taxon>Pseudomonadati</taxon>
        <taxon>Bdellovibrionota</taxon>
        <taxon>Oligoflexia</taxon>
        <taxon>Silvanigrellales</taxon>
        <taxon>Spirobacillus</taxon>
    </lineage>
</organism>
<reference evidence="9" key="1">
    <citation type="submission" date="2018-04" db="EMBL/GenBank/DDBJ databases">
        <title>Draft genome sequence of the Candidatus Spirobacillus cienkowskii, a pathogen of freshwater Daphnia species, reconstructed from hemolymph metagenomic reads.</title>
        <authorList>
            <person name="Bresciani L."/>
            <person name="Lemos L.N."/>
            <person name="Wale N."/>
            <person name="Lin J.Y."/>
            <person name="Fernandes G.R."/>
            <person name="Duffy M.A."/>
            <person name="Rodrigues J.M."/>
        </authorList>
    </citation>
    <scope>NUCLEOTIDE SEQUENCE [LARGE SCALE GENOMIC DNA]</scope>
    <source>
        <strain evidence="9">Binning01</strain>
    </source>
</reference>
<accession>A0A369KSY8</accession>
<comment type="caution">
    <text evidence="9">The sequence shown here is derived from an EMBL/GenBank/DDBJ whole genome shotgun (WGS) entry which is preliminary data.</text>
</comment>
<feature type="domain" description="AAA+ ATPase" evidence="8">
    <location>
        <begin position="164"/>
        <end position="346"/>
    </location>
</feature>
<dbReference type="AlphaFoldDB" id="A0A369KSY8"/>
<dbReference type="FunFam" id="3.40.50.12240:FF:000002">
    <property type="entry name" value="Flagellum-specific ATP synthase FliI"/>
    <property type="match status" value="1"/>
</dbReference>
<dbReference type="GO" id="GO:0046933">
    <property type="term" value="F:proton-transporting ATP synthase activity, rotational mechanism"/>
    <property type="evidence" value="ECO:0007669"/>
    <property type="project" value="TreeGrafter"/>
</dbReference>
<keyword evidence="5" id="KW-0067">ATP-binding</keyword>
<sequence length="447" mass="49115">MFSNHAIAKVKQEREKSLVQESFEKYGKVIQIVGTVIEVTLVDVPLGARVRIFNRERSFSIEGEVVGFRKEKSLVVPFSDPIGVCANSLVQCVEREQKIRVGDHLIGRIIDGYGCPMVGESFVPNQGVLYSIIREPLNPLIRKRIETPFDTGIRCLNGLLTFGEGQRVGIMAGSGVGKSVLLGMISRYSNSDVNVITLIGERGREVREFLEENLGPEGMKKSVVVVSTGDQSPLSRVRAAHVGTAIAEYFRESGKKVLLLMDSLTRVAMAQREIGLSVGEPPTTKGYTPSVFSLLPKLLERAGNSSSKGSLTGIYTVLVEGDDFNDPVSDSARSILDGHINLSRILAERNHFPAIDILSSASRVMVDIVSQQHLTQVSYLRDLMAEFQKNEDLISIGAYSTGVNPKLDKAIKLLPKIEAYLKQDRTITCNFNESLAGLNELFIEDNS</sequence>
<dbReference type="InterPro" id="IPR050053">
    <property type="entry name" value="ATPase_alpha/beta_chains"/>
</dbReference>
<dbReference type="Pfam" id="PF00006">
    <property type="entry name" value="ATP-synt_ab"/>
    <property type="match status" value="1"/>
</dbReference>
<dbReference type="GO" id="GO:0005737">
    <property type="term" value="C:cytoplasm"/>
    <property type="evidence" value="ECO:0007669"/>
    <property type="project" value="UniProtKB-SubCell"/>
</dbReference>